<dbReference type="GO" id="GO:0046872">
    <property type="term" value="F:metal ion binding"/>
    <property type="evidence" value="ECO:0007669"/>
    <property type="project" value="UniProtKB-KW"/>
</dbReference>
<dbReference type="GO" id="GO:0005524">
    <property type="term" value="F:ATP binding"/>
    <property type="evidence" value="ECO:0007669"/>
    <property type="project" value="UniProtKB-KW"/>
</dbReference>
<dbReference type="EC" id="2.7.7.19" evidence="5"/>
<proteinExistence type="inferred from homology"/>
<dbReference type="InterPro" id="IPR043519">
    <property type="entry name" value="NT_sf"/>
</dbReference>
<gene>
    <name evidence="15" type="ORF">DHA2_13749</name>
</gene>
<evidence type="ECO:0000256" key="11">
    <source>
        <dbReference type="ARBA" id="ARBA00022842"/>
    </source>
</evidence>
<keyword evidence="10" id="KW-0067">ATP-binding</keyword>
<dbReference type="GO" id="GO:0006397">
    <property type="term" value="P:mRNA processing"/>
    <property type="evidence" value="ECO:0007669"/>
    <property type="project" value="UniProtKB-KW"/>
</dbReference>
<reference evidence="15 16" key="2">
    <citation type="journal article" date="2013" name="Genome Biol. Evol.">
        <title>Genome sequencing of Giardia lamblia genotypes A2 and B isolates (DH and GS) and comparative analysis with the genomes of genotypes A1 and E (WB and Pig).</title>
        <authorList>
            <person name="Adam R.D."/>
            <person name="Dahlstrom E.W."/>
            <person name="Martens C.A."/>
            <person name="Bruno D.P."/>
            <person name="Barbian K.D."/>
            <person name="Ricklefs S.M."/>
            <person name="Hernandez M.M."/>
            <person name="Narla N.P."/>
            <person name="Patel R.B."/>
            <person name="Porcella S.F."/>
            <person name="Nash T.E."/>
        </authorList>
    </citation>
    <scope>NUCLEOTIDE SEQUENCE [LARGE SCALE GENOMIC DNA]</scope>
    <source>
        <strain evidence="15 16">DH</strain>
    </source>
</reference>
<dbReference type="Pfam" id="PF20750">
    <property type="entry name" value="PAP_NTPase"/>
    <property type="match status" value="1"/>
</dbReference>
<feature type="domain" description="Poly(A) polymerase nucleotidyltransferase" evidence="14">
    <location>
        <begin position="94"/>
        <end position="270"/>
    </location>
</feature>
<dbReference type="GO" id="GO:1990817">
    <property type="term" value="F:poly(A) RNA polymerase activity"/>
    <property type="evidence" value="ECO:0007669"/>
    <property type="project" value="UniProtKB-EC"/>
</dbReference>
<dbReference type="VEuPathDB" id="GiardiaDB:GL50581_387"/>
<dbReference type="AlphaFoldDB" id="V6TH39"/>
<dbReference type="Proteomes" id="UP000018320">
    <property type="component" value="Unassembled WGS sequence"/>
</dbReference>
<comment type="subcellular location">
    <subcellularLocation>
        <location evidence="3">Nucleus</location>
    </subcellularLocation>
</comment>
<dbReference type="InterPro" id="IPR048840">
    <property type="entry name" value="PolA_pol_NTPase"/>
</dbReference>
<comment type="cofactor">
    <cofactor evidence="1">
        <name>Mn(2+)</name>
        <dbReference type="ChEBI" id="CHEBI:29035"/>
    </cofactor>
</comment>
<dbReference type="Pfam" id="PF04928">
    <property type="entry name" value="PAP_central"/>
    <property type="match status" value="1"/>
</dbReference>
<evidence type="ECO:0000256" key="8">
    <source>
        <dbReference type="ARBA" id="ARBA00022723"/>
    </source>
</evidence>
<evidence type="ECO:0000313" key="16">
    <source>
        <dbReference type="Proteomes" id="UP000018320"/>
    </source>
</evidence>
<evidence type="ECO:0000313" key="15">
    <source>
        <dbReference type="EMBL" id="ESU36230.1"/>
    </source>
</evidence>
<evidence type="ECO:0000256" key="9">
    <source>
        <dbReference type="ARBA" id="ARBA00022741"/>
    </source>
</evidence>
<dbReference type="InterPro" id="IPR007012">
    <property type="entry name" value="PolA_pol_cen_dom"/>
</dbReference>
<dbReference type="VEuPathDB" id="GiardiaDB:GL50803_0013749"/>
<comment type="caution">
    <text evidence="15">The sequence shown here is derived from an EMBL/GenBank/DDBJ whole genome shotgun (WGS) entry which is preliminary data.</text>
</comment>
<dbReference type="Gene3D" id="3.30.460.10">
    <property type="entry name" value="Beta Polymerase, domain 2"/>
    <property type="match status" value="1"/>
</dbReference>
<comment type="cofactor">
    <cofactor evidence="2">
        <name>Mg(2+)</name>
        <dbReference type="ChEBI" id="CHEBI:18420"/>
    </cofactor>
</comment>
<evidence type="ECO:0000256" key="1">
    <source>
        <dbReference type="ARBA" id="ARBA00001936"/>
    </source>
</evidence>
<dbReference type="PANTHER" id="PTHR10682">
    <property type="entry name" value="POLY A POLYMERASE"/>
    <property type="match status" value="1"/>
</dbReference>
<sequence length="674" mass="77196">MLYSGASSSACSVTSTVKPALAVQHDFLGQVSVERRKRCIYTMQRQKLNNCSSFEQEMTSHLGGQSPLIDAEVPLQPLPEGHKLNKEQFQLVDNLLLSYLKNCKLYVSSEETRKKEAILRNLELIISDWVYETYKDAFLANMQFYRKQPNMPRSERLVRLYPFGSYYLGINEPSSDVDTVVIFPQYVRIADFFDKFPTIIGQMPQVSYFDCIRDAKVPLITLTYDSVDFDLSAAVMAVNRVTDAIPFLDPECTANMHEKSILSLNGYRTNIHVKSQFAGNNIFYSTFQNAVRALRLWCKRKNIYSNRCGFFGGINCIILVANVMLRSSFELLQLDVEQQNLEYQASLSTAQGDLTSPSDPQSPYIQYNSDSILELREAVPLTLWLYNIYYYYSRLDWSTKAIQLPNPVQASAATRLSMTAQSWVRRDKDKMCLLTAVEPYFNSTDKIFETTFDTILTNFRQGVKAILDIVRGVVAAYSFGLEIARPLLRPSLWDTFFYNSSLEFFSTPGYRPNIMYLLITRNTMSSNSMVELDKVKSFLESRINRICRRLLTSLQPAVGNNARLIRVHPLPTWYDSTSLGELEHGKHYFYIGMETSTTGDLRGLSERLSQEVRDFARECKGYLSEKRMLLGMESIDKMLQIRITTYKDLPEALRGLSPPEQAKTLYCTSGQQIE</sequence>
<evidence type="ECO:0000259" key="13">
    <source>
        <dbReference type="Pfam" id="PF04928"/>
    </source>
</evidence>
<comment type="similarity">
    <text evidence="4">Belongs to the poly(A) polymerase family.</text>
</comment>
<evidence type="ECO:0000256" key="10">
    <source>
        <dbReference type="ARBA" id="ARBA00022840"/>
    </source>
</evidence>
<dbReference type="SUPFAM" id="SSF81631">
    <property type="entry name" value="PAP/OAS1 substrate-binding domain"/>
    <property type="match status" value="1"/>
</dbReference>
<organism evidence="15 16">
    <name type="scientific">Giardia intestinalis</name>
    <name type="common">Giardia lamblia</name>
    <dbReference type="NCBI Taxonomy" id="5741"/>
    <lineage>
        <taxon>Eukaryota</taxon>
        <taxon>Metamonada</taxon>
        <taxon>Diplomonadida</taxon>
        <taxon>Hexamitidae</taxon>
        <taxon>Giardiinae</taxon>
        <taxon>Giardia</taxon>
    </lineage>
</organism>
<evidence type="ECO:0000256" key="4">
    <source>
        <dbReference type="ARBA" id="ARBA00010912"/>
    </source>
</evidence>
<dbReference type="GO" id="GO:0005634">
    <property type="term" value="C:nucleus"/>
    <property type="evidence" value="ECO:0007669"/>
    <property type="project" value="UniProtKB-SubCell"/>
</dbReference>
<dbReference type="VEuPathDB" id="GiardiaDB:QR46_0488"/>
<dbReference type="VEuPathDB" id="GiardiaDB:DHA2_13749"/>
<evidence type="ECO:0000256" key="3">
    <source>
        <dbReference type="ARBA" id="ARBA00004123"/>
    </source>
</evidence>
<dbReference type="PANTHER" id="PTHR10682:SF10">
    <property type="entry name" value="POLYNUCLEOTIDE ADENYLYLTRANSFERASE"/>
    <property type="match status" value="1"/>
</dbReference>
<keyword evidence="11" id="KW-0460">Magnesium</keyword>
<evidence type="ECO:0000256" key="12">
    <source>
        <dbReference type="ARBA" id="ARBA00023242"/>
    </source>
</evidence>
<protein>
    <recommendedName>
        <fullName evidence="5">polynucleotide adenylyltransferase</fullName>
        <ecNumber evidence="5">2.7.7.19</ecNumber>
    </recommendedName>
</protein>
<keyword evidence="8" id="KW-0479">Metal-binding</keyword>
<evidence type="ECO:0000256" key="6">
    <source>
        <dbReference type="ARBA" id="ARBA00022664"/>
    </source>
</evidence>
<dbReference type="CDD" id="cd05402">
    <property type="entry name" value="NT_PAP_TUTase"/>
    <property type="match status" value="1"/>
</dbReference>
<evidence type="ECO:0000256" key="7">
    <source>
        <dbReference type="ARBA" id="ARBA00022679"/>
    </source>
</evidence>
<feature type="domain" description="Poly(A) polymerase central" evidence="13">
    <location>
        <begin position="286"/>
        <end position="323"/>
    </location>
</feature>
<evidence type="ECO:0000259" key="14">
    <source>
        <dbReference type="Pfam" id="PF20750"/>
    </source>
</evidence>
<dbReference type="Gene3D" id="1.10.1410.10">
    <property type="match status" value="1"/>
</dbReference>
<evidence type="ECO:0000256" key="2">
    <source>
        <dbReference type="ARBA" id="ARBA00001946"/>
    </source>
</evidence>
<dbReference type="SUPFAM" id="SSF81301">
    <property type="entry name" value="Nucleotidyltransferase"/>
    <property type="match status" value="1"/>
</dbReference>
<evidence type="ECO:0000256" key="5">
    <source>
        <dbReference type="ARBA" id="ARBA00012388"/>
    </source>
</evidence>
<accession>V6TH39</accession>
<keyword evidence="6" id="KW-0507">mRNA processing</keyword>
<dbReference type="EMBL" id="AHGT01000053">
    <property type="protein sequence ID" value="ESU36230.1"/>
    <property type="molecule type" value="Genomic_DNA"/>
</dbReference>
<reference evidence="16" key="1">
    <citation type="submission" date="2012-02" db="EMBL/GenBank/DDBJ databases">
        <title>Genome sequencing of Giardia lamblia Genotypes A2 and B isolates (DH and GS) and comparative analysis with the genomes of Genotypes A1 and E (WB and Pig).</title>
        <authorList>
            <person name="Adam R."/>
            <person name="Dahlstrom E."/>
            <person name="Martens C."/>
            <person name="Bruno D."/>
            <person name="Barbian K."/>
            <person name="Porcella S.F."/>
            <person name="Nash T."/>
        </authorList>
    </citation>
    <scope>NUCLEOTIDE SEQUENCE</scope>
    <source>
        <strain evidence="16">DH</strain>
    </source>
</reference>
<keyword evidence="7" id="KW-0808">Transferase</keyword>
<name>V6TH39_GIAIN</name>
<keyword evidence="12" id="KW-0539">Nucleus</keyword>
<keyword evidence="9" id="KW-0547">Nucleotide-binding</keyword>